<reference evidence="12 13" key="1">
    <citation type="submission" date="2020-07" db="EMBL/GenBank/DDBJ databases">
        <title>The complete genome of Paracoccus pantotrophus ACCC 10489.</title>
        <authorList>
            <person name="Si Y."/>
        </authorList>
    </citation>
    <scope>NUCLEOTIDE SEQUENCE [LARGE SCALE GENOMIC DNA]</scope>
    <source>
        <strain evidence="13">ACCC 10489</strain>
    </source>
</reference>
<dbReference type="Pfam" id="PF00483">
    <property type="entry name" value="NTP_transferase"/>
    <property type="match status" value="1"/>
</dbReference>
<keyword evidence="12" id="KW-0413">Isomerase</keyword>
<dbReference type="Gene3D" id="2.60.120.10">
    <property type="entry name" value="Jelly Rolls"/>
    <property type="match status" value="1"/>
</dbReference>
<dbReference type="InterPro" id="IPR051161">
    <property type="entry name" value="Mannose-6P_isomerase_type2"/>
</dbReference>
<evidence type="ECO:0000256" key="2">
    <source>
        <dbReference type="ARBA" id="ARBA00012387"/>
    </source>
</evidence>
<dbReference type="GO" id="GO:0016853">
    <property type="term" value="F:isomerase activity"/>
    <property type="evidence" value="ECO:0007669"/>
    <property type="project" value="UniProtKB-KW"/>
</dbReference>
<feature type="domain" description="Mannose-6-phosphate isomerase type II C-terminal" evidence="10">
    <location>
        <begin position="362"/>
        <end position="472"/>
    </location>
</feature>
<gene>
    <name evidence="12" type="ORF">HYQ43_05565</name>
</gene>
<dbReference type="SUPFAM" id="SSF51182">
    <property type="entry name" value="RmlC-like cupins"/>
    <property type="match status" value="1"/>
</dbReference>
<evidence type="ECO:0000256" key="7">
    <source>
        <dbReference type="ARBA" id="ARBA00047343"/>
    </source>
</evidence>
<dbReference type="Gene3D" id="3.90.550.10">
    <property type="entry name" value="Spore Coat Polysaccharide Biosynthesis Protein SpsA, Chain A"/>
    <property type="match status" value="1"/>
</dbReference>
<dbReference type="PANTHER" id="PTHR46390">
    <property type="entry name" value="MANNOSE-1-PHOSPHATE GUANYLYLTRANSFERASE"/>
    <property type="match status" value="1"/>
</dbReference>
<evidence type="ECO:0000256" key="6">
    <source>
        <dbReference type="ARBA" id="ARBA00023134"/>
    </source>
</evidence>
<feature type="domain" description="Nucleotidyl transferase" evidence="9">
    <location>
        <begin position="5"/>
        <end position="286"/>
    </location>
</feature>
<dbReference type="CDD" id="cd02213">
    <property type="entry name" value="cupin_PMI_typeII_C"/>
    <property type="match status" value="1"/>
</dbReference>
<dbReference type="PANTHER" id="PTHR46390:SF1">
    <property type="entry name" value="MANNOSE-1-PHOSPHATE GUANYLYLTRANSFERASE"/>
    <property type="match status" value="1"/>
</dbReference>
<dbReference type="InterPro" id="IPR006375">
    <property type="entry name" value="Man1P_GuaTrfase/Man6P_Isoase"/>
</dbReference>
<dbReference type="InterPro" id="IPR001538">
    <property type="entry name" value="Man6P_isomerase-2_C"/>
</dbReference>
<evidence type="ECO:0000313" key="13">
    <source>
        <dbReference type="Proteomes" id="UP000509322"/>
    </source>
</evidence>
<evidence type="ECO:0000256" key="4">
    <source>
        <dbReference type="ARBA" id="ARBA00022695"/>
    </source>
</evidence>
<dbReference type="InterPro" id="IPR014710">
    <property type="entry name" value="RmlC-like_jellyroll"/>
</dbReference>
<sequence>MTITPVLLAGGSGTRLWPVSRKSFPKQFAPLVGEESLFQASARRLSGPRYGAPLVMTNADFRFIVAEQLDQIGIVPSAILIEPAGRNTAPAILAAALAAAEKDPDALLLVAPSDHVVPDAEAFGRAVDLGLPAARAGRIVTFGITPTRPETGYGYMEAEGGADSGGEAPLVLKRFVEKPDAANAARMIAQGNFLWNAGIFLFAARTMIDAFKAHAPDYLAPVQAALTEARMDLGFLRLAPEPWDRLPDLSVDYAVLEKADNLSVVRYSGHWSDLGGWDAVWREIQDAAPAERGAVTDARSTAIDCDNVLLRSQDEGIEVVGIGLRDVMVVATDDAVLVAGMDRAQEVRKAVSALKAKGARQAEHFLRDHRPWGWFETLALADRFQVKRIVVNPGAALSLQSHFHRSEHWIVVSGTARVTVDETVTLLTENQSIYVPLGAVHRLENPGKVPMVLIEVQTGAYLGEDDIVRYEDVYSRG</sequence>
<evidence type="ECO:0000256" key="8">
    <source>
        <dbReference type="RuleBase" id="RU004190"/>
    </source>
</evidence>
<evidence type="ECO:0000256" key="1">
    <source>
        <dbReference type="ARBA" id="ARBA00006115"/>
    </source>
</evidence>
<dbReference type="InterPro" id="IPR054566">
    <property type="entry name" value="ManC/GMP-like_b-helix"/>
</dbReference>
<comment type="similarity">
    <text evidence="1 8">Belongs to the mannose-6-phosphate isomerase type 2 family.</text>
</comment>
<dbReference type="Proteomes" id="UP000509322">
    <property type="component" value="Chromosome 1"/>
</dbReference>
<dbReference type="InterPro" id="IPR029044">
    <property type="entry name" value="Nucleotide-diphossugar_trans"/>
</dbReference>
<dbReference type="RefSeq" id="WP_024844764.1">
    <property type="nucleotide sequence ID" value="NZ_CP038206.1"/>
</dbReference>
<dbReference type="InterPro" id="IPR011051">
    <property type="entry name" value="RmlC_Cupin_sf"/>
</dbReference>
<dbReference type="GO" id="GO:0000271">
    <property type="term" value="P:polysaccharide biosynthetic process"/>
    <property type="evidence" value="ECO:0007669"/>
    <property type="project" value="InterPro"/>
</dbReference>
<evidence type="ECO:0000259" key="11">
    <source>
        <dbReference type="Pfam" id="PF22640"/>
    </source>
</evidence>
<keyword evidence="3 12" id="KW-0808">Transferase</keyword>
<feature type="domain" description="MannoseP isomerase/GMP-like beta-helix" evidence="11">
    <location>
        <begin position="301"/>
        <end position="354"/>
    </location>
</feature>
<dbReference type="FunFam" id="2.60.120.10:FF:000032">
    <property type="entry name" value="Mannose-1-phosphate guanylyltransferase/mannose-6-phosphate isomerase"/>
    <property type="match status" value="1"/>
</dbReference>
<dbReference type="EC" id="2.7.7.13" evidence="2"/>
<dbReference type="GO" id="GO:0004475">
    <property type="term" value="F:mannose-1-phosphate guanylyltransferase (GTP) activity"/>
    <property type="evidence" value="ECO:0007669"/>
    <property type="project" value="UniProtKB-EC"/>
</dbReference>
<evidence type="ECO:0000259" key="9">
    <source>
        <dbReference type="Pfam" id="PF00483"/>
    </source>
</evidence>
<evidence type="ECO:0000313" key="12">
    <source>
        <dbReference type="EMBL" id="QLH13730.1"/>
    </source>
</evidence>
<dbReference type="Pfam" id="PF22640">
    <property type="entry name" value="ManC_GMP_beta-helix"/>
    <property type="match status" value="1"/>
</dbReference>
<dbReference type="NCBIfam" id="TIGR01479">
    <property type="entry name" value="GMP_PMI"/>
    <property type="match status" value="1"/>
</dbReference>
<name>A0A7H9BQU1_PARPN</name>
<dbReference type="GO" id="GO:0005525">
    <property type="term" value="F:GTP binding"/>
    <property type="evidence" value="ECO:0007669"/>
    <property type="project" value="UniProtKB-KW"/>
</dbReference>
<proteinExistence type="inferred from homology"/>
<keyword evidence="5" id="KW-0547">Nucleotide-binding</keyword>
<dbReference type="AlphaFoldDB" id="A0A7H9BQU1"/>
<dbReference type="CDD" id="cd02509">
    <property type="entry name" value="GDP-M1P_Guanylyltransferase"/>
    <property type="match status" value="1"/>
</dbReference>
<evidence type="ECO:0000256" key="5">
    <source>
        <dbReference type="ARBA" id="ARBA00022741"/>
    </source>
</evidence>
<dbReference type="Pfam" id="PF01050">
    <property type="entry name" value="MannoseP_isomer"/>
    <property type="match status" value="1"/>
</dbReference>
<dbReference type="SUPFAM" id="SSF53448">
    <property type="entry name" value="Nucleotide-diphospho-sugar transferases"/>
    <property type="match status" value="1"/>
</dbReference>
<keyword evidence="6" id="KW-0342">GTP-binding</keyword>
<protein>
    <recommendedName>
        <fullName evidence="2">mannose-1-phosphate guanylyltransferase</fullName>
        <ecNumber evidence="2">2.7.7.13</ecNumber>
    </recommendedName>
</protein>
<dbReference type="EMBL" id="CP058689">
    <property type="protein sequence ID" value="QLH13730.1"/>
    <property type="molecule type" value="Genomic_DNA"/>
</dbReference>
<dbReference type="InterPro" id="IPR049577">
    <property type="entry name" value="GMPP_N"/>
</dbReference>
<evidence type="ECO:0000259" key="10">
    <source>
        <dbReference type="Pfam" id="PF01050"/>
    </source>
</evidence>
<accession>A0A7H9BQU1</accession>
<evidence type="ECO:0000256" key="3">
    <source>
        <dbReference type="ARBA" id="ARBA00022679"/>
    </source>
</evidence>
<comment type="catalytic activity">
    <reaction evidence="7">
        <text>alpha-D-mannose 1-phosphate + GTP + H(+) = GDP-alpha-D-mannose + diphosphate</text>
        <dbReference type="Rhea" id="RHEA:15229"/>
        <dbReference type="ChEBI" id="CHEBI:15378"/>
        <dbReference type="ChEBI" id="CHEBI:33019"/>
        <dbReference type="ChEBI" id="CHEBI:37565"/>
        <dbReference type="ChEBI" id="CHEBI:57527"/>
        <dbReference type="ChEBI" id="CHEBI:58409"/>
        <dbReference type="EC" id="2.7.7.13"/>
    </reaction>
</comment>
<dbReference type="GO" id="GO:0009298">
    <property type="term" value="P:GDP-mannose biosynthetic process"/>
    <property type="evidence" value="ECO:0007669"/>
    <property type="project" value="TreeGrafter"/>
</dbReference>
<keyword evidence="4 12" id="KW-0548">Nucleotidyltransferase</keyword>
<organism evidence="12 13">
    <name type="scientific">Paracoccus pantotrophus</name>
    <name type="common">Thiosphaera pantotropha</name>
    <dbReference type="NCBI Taxonomy" id="82367"/>
    <lineage>
        <taxon>Bacteria</taxon>
        <taxon>Pseudomonadati</taxon>
        <taxon>Pseudomonadota</taxon>
        <taxon>Alphaproteobacteria</taxon>
        <taxon>Rhodobacterales</taxon>
        <taxon>Paracoccaceae</taxon>
        <taxon>Paracoccus</taxon>
    </lineage>
</organism>
<dbReference type="InterPro" id="IPR005835">
    <property type="entry name" value="NTP_transferase_dom"/>
</dbReference>